<evidence type="ECO:0000256" key="1">
    <source>
        <dbReference type="SAM" id="SignalP"/>
    </source>
</evidence>
<dbReference type="Proteomes" id="UP000410492">
    <property type="component" value="Unassembled WGS sequence"/>
</dbReference>
<reference evidence="2 3" key="1">
    <citation type="submission" date="2019-01" db="EMBL/GenBank/DDBJ databases">
        <authorList>
            <person name="Sayadi A."/>
        </authorList>
    </citation>
    <scope>NUCLEOTIDE SEQUENCE [LARGE SCALE GENOMIC DNA]</scope>
</reference>
<keyword evidence="3" id="KW-1185">Reference proteome</keyword>
<feature type="signal peptide" evidence="1">
    <location>
        <begin position="1"/>
        <end position="20"/>
    </location>
</feature>
<evidence type="ECO:0008006" key="4">
    <source>
        <dbReference type="Google" id="ProtNLM"/>
    </source>
</evidence>
<dbReference type="EMBL" id="CAACVG010007890">
    <property type="protein sequence ID" value="VEN47533.1"/>
    <property type="molecule type" value="Genomic_DNA"/>
</dbReference>
<feature type="chain" id="PRO_5024941412" description="Lipocalin/cytosolic fatty-acid binding domain-containing protein" evidence="1">
    <location>
        <begin position="21"/>
        <end position="175"/>
    </location>
</feature>
<dbReference type="PROSITE" id="PS51257">
    <property type="entry name" value="PROKAR_LIPOPROTEIN"/>
    <property type="match status" value="1"/>
</dbReference>
<accession>A0A653CIC6</accession>
<sequence>MGKVLLATFCITFVVIACEGKCVIPSVGLPVDKKAISGKWYGQEIYGPPKVGDGTCFLTQWSVTDDDKLDVLDSWKDKRGKWQSLDCPELKSESKDGVTSYTFKIREESVTFWFLLLNHHSMAAYSCDEKTQTANVYIMSREQPRDNVRVKEVVEHVGKMVAIPEDRHVIDQASC</sequence>
<gene>
    <name evidence="2" type="ORF">CALMAC_LOCUS9268</name>
</gene>
<evidence type="ECO:0000313" key="2">
    <source>
        <dbReference type="EMBL" id="VEN47533.1"/>
    </source>
</evidence>
<name>A0A653CIC6_CALMS</name>
<dbReference type="OrthoDB" id="6679368at2759"/>
<proteinExistence type="predicted"/>
<dbReference type="InterPro" id="IPR012674">
    <property type="entry name" value="Calycin"/>
</dbReference>
<dbReference type="SUPFAM" id="SSF50814">
    <property type="entry name" value="Lipocalins"/>
    <property type="match status" value="1"/>
</dbReference>
<keyword evidence="1" id="KW-0732">Signal</keyword>
<organism evidence="2 3">
    <name type="scientific">Callosobruchus maculatus</name>
    <name type="common">Southern cowpea weevil</name>
    <name type="synonym">Pulse bruchid</name>
    <dbReference type="NCBI Taxonomy" id="64391"/>
    <lineage>
        <taxon>Eukaryota</taxon>
        <taxon>Metazoa</taxon>
        <taxon>Ecdysozoa</taxon>
        <taxon>Arthropoda</taxon>
        <taxon>Hexapoda</taxon>
        <taxon>Insecta</taxon>
        <taxon>Pterygota</taxon>
        <taxon>Neoptera</taxon>
        <taxon>Endopterygota</taxon>
        <taxon>Coleoptera</taxon>
        <taxon>Polyphaga</taxon>
        <taxon>Cucujiformia</taxon>
        <taxon>Chrysomeloidea</taxon>
        <taxon>Chrysomelidae</taxon>
        <taxon>Bruchinae</taxon>
        <taxon>Bruchini</taxon>
        <taxon>Callosobruchus</taxon>
    </lineage>
</organism>
<dbReference type="Gene3D" id="2.40.128.20">
    <property type="match status" value="1"/>
</dbReference>
<protein>
    <recommendedName>
        <fullName evidence="4">Lipocalin/cytosolic fatty-acid binding domain-containing protein</fullName>
    </recommendedName>
</protein>
<evidence type="ECO:0000313" key="3">
    <source>
        <dbReference type="Proteomes" id="UP000410492"/>
    </source>
</evidence>
<dbReference type="AlphaFoldDB" id="A0A653CIC6"/>